<protein>
    <submittedName>
        <fullName evidence="7">O-antigen ligase domain-containing protein</fullName>
    </submittedName>
</protein>
<feature type="domain" description="O-antigen ligase-related" evidence="6">
    <location>
        <begin position="207"/>
        <end position="303"/>
    </location>
</feature>
<accession>A0A3N5Y3B8</accession>
<feature type="transmembrane region" description="Helical" evidence="5">
    <location>
        <begin position="176"/>
        <end position="196"/>
    </location>
</feature>
<feature type="transmembrane region" description="Helical" evidence="5">
    <location>
        <begin position="242"/>
        <end position="262"/>
    </location>
</feature>
<keyword evidence="3 5" id="KW-1133">Transmembrane helix</keyword>
<dbReference type="InterPro" id="IPR007016">
    <property type="entry name" value="O-antigen_ligase-rel_domated"/>
</dbReference>
<organism evidence="7 8">
    <name type="scientific">Alteromonas sediminis</name>
    <dbReference type="NCBI Taxonomy" id="2259342"/>
    <lineage>
        <taxon>Bacteria</taxon>
        <taxon>Pseudomonadati</taxon>
        <taxon>Pseudomonadota</taxon>
        <taxon>Gammaproteobacteria</taxon>
        <taxon>Alteromonadales</taxon>
        <taxon>Alteromonadaceae</taxon>
        <taxon>Alteromonas/Salinimonas group</taxon>
        <taxon>Alteromonas</taxon>
    </lineage>
</organism>
<evidence type="ECO:0000256" key="3">
    <source>
        <dbReference type="ARBA" id="ARBA00022989"/>
    </source>
</evidence>
<dbReference type="Pfam" id="PF04932">
    <property type="entry name" value="Wzy_C"/>
    <property type="match status" value="1"/>
</dbReference>
<evidence type="ECO:0000256" key="2">
    <source>
        <dbReference type="ARBA" id="ARBA00022692"/>
    </source>
</evidence>
<dbReference type="GO" id="GO:0016874">
    <property type="term" value="F:ligase activity"/>
    <property type="evidence" value="ECO:0007669"/>
    <property type="project" value="UniProtKB-KW"/>
</dbReference>
<feature type="transmembrane region" description="Helical" evidence="5">
    <location>
        <begin position="202"/>
        <end position="235"/>
    </location>
</feature>
<feature type="transmembrane region" description="Helical" evidence="5">
    <location>
        <begin position="374"/>
        <end position="391"/>
    </location>
</feature>
<feature type="transmembrane region" description="Helical" evidence="5">
    <location>
        <begin position="51"/>
        <end position="72"/>
    </location>
</feature>
<feature type="transmembrane region" description="Helical" evidence="5">
    <location>
        <begin position="12"/>
        <end position="31"/>
    </location>
</feature>
<evidence type="ECO:0000313" key="7">
    <source>
        <dbReference type="EMBL" id="RPJ68507.1"/>
    </source>
</evidence>
<dbReference type="PANTHER" id="PTHR37422">
    <property type="entry name" value="TEICHURONIC ACID BIOSYNTHESIS PROTEIN TUAE"/>
    <property type="match status" value="1"/>
</dbReference>
<feature type="transmembrane region" description="Helical" evidence="5">
    <location>
        <begin position="137"/>
        <end position="155"/>
    </location>
</feature>
<comment type="caution">
    <text evidence="7">The sequence shown here is derived from an EMBL/GenBank/DDBJ whole genome shotgun (WGS) entry which is preliminary data.</text>
</comment>
<dbReference type="EMBL" id="RPOK01000001">
    <property type="protein sequence ID" value="RPJ68507.1"/>
    <property type="molecule type" value="Genomic_DNA"/>
</dbReference>
<keyword evidence="8" id="KW-1185">Reference proteome</keyword>
<evidence type="ECO:0000313" key="8">
    <source>
        <dbReference type="Proteomes" id="UP000275281"/>
    </source>
</evidence>
<dbReference type="InterPro" id="IPR051533">
    <property type="entry name" value="WaaL-like"/>
</dbReference>
<gene>
    <name evidence="7" type="ORF">DRW07_03635</name>
</gene>
<name>A0A3N5Y3B8_9ALTE</name>
<evidence type="ECO:0000256" key="1">
    <source>
        <dbReference type="ARBA" id="ARBA00004141"/>
    </source>
</evidence>
<feature type="transmembrane region" description="Helical" evidence="5">
    <location>
        <begin position="351"/>
        <end position="368"/>
    </location>
</feature>
<dbReference type="OrthoDB" id="797472at2"/>
<keyword evidence="4 5" id="KW-0472">Membrane</keyword>
<evidence type="ECO:0000256" key="5">
    <source>
        <dbReference type="SAM" id="Phobius"/>
    </source>
</evidence>
<keyword evidence="7" id="KW-0436">Ligase</keyword>
<keyword evidence="2 5" id="KW-0812">Transmembrane</keyword>
<dbReference type="PANTHER" id="PTHR37422:SF13">
    <property type="entry name" value="LIPOPOLYSACCHARIDE BIOSYNTHESIS PROTEIN PA4999-RELATED"/>
    <property type="match status" value="1"/>
</dbReference>
<dbReference type="Proteomes" id="UP000275281">
    <property type="component" value="Unassembled WGS sequence"/>
</dbReference>
<evidence type="ECO:0000256" key="4">
    <source>
        <dbReference type="ARBA" id="ARBA00023136"/>
    </source>
</evidence>
<feature type="transmembrane region" description="Helical" evidence="5">
    <location>
        <begin position="313"/>
        <end position="339"/>
    </location>
</feature>
<dbReference type="GO" id="GO:0016020">
    <property type="term" value="C:membrane"/>
    <property type="evidence" value="ECO:0007669"/>
    <property type="project" value="UniProtKB-SubCell"/>
</dbReference>
<dbReference type="RefSeq" id="WP_124026508.1">
    <property type="nucleotide sequence ID" value="NZ_JBHRSN010000005.1"/>
</dbReference>
<dbReference type="AlphaFoldDB" id="A0A3N5Y3B8"/>
<evidence type="ECO:0000259" key="6">
    <source>
        <dbReference type="Pfam" id="PF04932"/>
    </source>
</evidence>
<sequence length="404" mass="45710">MQFSYSVFKNRYKYFSGEKFVFFGLIGGAFLKPPSDFYQGFSRGFSFPVTLLSGFFSAWFFFIFFFLIFYFIRNFNKFKVVSLPFVYFTMMSWLLVVLLLNGGGSINDFVSVLLVLLVSTYFYEETSGSNYLSLLKAVSYFSLFFAVVNCYELVVNEHNTMWAGRFWGVTAHPNFVGGYAAVLLPFSCFVADKFYSNTAERFVFSLNCFLLIFIVLISGSRGSFAVAILSAFVYFFFAKNKLLIFFFVSIVGFFLVTMITSLEIQNSPFSENFERLSMTENTRSFVFKDLWRVFSENPLIGAPMETESTSSSYLALLANGGIVAGFLLIIFLLLLFRIIVTILKLSAPNTLNVTVVSAVMGLLLYATFEGFLLEGYSVAKLLFIILLSVISKKSVAFTDSSHKA</sequence>
<reference evidence="7 8" key="1">
    <citation type="submission" date="2018-11" db="EMBL/GenBank/DDBJ databases">
        <authorList>
            <person name="Ye M.-Q."/>
            <person name="Du Z.-J."/>
        </authorList>
    </citation>
    <scope>NUCLEOTIDE SEQUENCE [LARGE SCALE GENOMIC DNA]</scope>
    <source>
        <strain evidence="7 8">U0105</strain>
    </source>
</reference>
<proteinExistence type="predicted"/>
<comment type="subcellular location">
    <subcellularLocation>
        <location evidence="1">Membrane</location>
        <topology evidence="1">Multi-pass membrane protein</topology>
    </subcellularLocation>
</comment>